<evidence type="ECO:0000313" key="5">
    <source>
        <dbReference type="Proteomes" id="UP000001107"/>
    </source>
</evidence>
<evidence type="ECO:0000313" key="4">
    <source>
        <dbReference type="EMBL" id="ABR55365.1"/>
    </source>
</evidence>
<sequence length="249" mass="28173">MKIWIRGGTSDAEKISKEIKRNFKNVFLIVTTTTELGGEIAKSYADYVISEKMTRENLKKMLVENEISIFLDATHPFSVNASETGINVSKELNIPYIRYERPVETFENAYYVDSFEKASKLALSISKKNIFYMAGIKNLESISKLIPLERLIVRILPVSIIDALKIVPSKNIVAMQGVFSKELNYNLIKDYNCDVIITKDSGKTGGIYEKVSGALLAGAIPIIVNRPKIDYPLKFEKVEDLINYLKKFN</sequence>
<keyword evidence="5" id="KW-1185">Reference proteome</keyword>
<dbReference type="Pfam" id="PF02571">
    <property type="entry name" value="CbiJ"/>
    <property type="match status" value="1"/>
</dbReference>
<dbReference type="InterPro" id="IPR003723">
    <property type="entry name" value="Precorrin-6x_reduct"/>
</dbReference>
<dbReference type="Proteomes" id="UP000001107">
    <property type="component" value="Chromosome"/>
</dbReference>
<comment type="pathway">
    <text evidence="1">Cofactor biosynthesis; adenosylcobalamin biosynthesis.</text>
</comment>
<keyword evidence="2" id="KW-0169">Cobalamin biosynthesis</keyword>
<dbReference type="GO" id="GO:0009236">
    <property type="term" value="P:cobalamin biosynthetic process"/>
    <property type="evidence" value="ECO:0007669"/>
    <property type="project" value="UniProtKB-UniPathway"/>
</dbReference>
<dbReference type="GO" id="GO:0016994">
    <property type="term" value="F:precorrin-6A reductase activity"/>
    <property type="evidence" value="ECO:0007669"/>
    <property type="project" value="InterPro"/>
</dbReference>
<dbReference type="OrthoDB" id="6027at2157"/>
<name>A6US93_METVS</name>
<dbReference type="UniPathway" id="UPA00148"/>
<dbReference type="PANTHER" id="PTHR36925">
    <property type="entry name" value="COBALT-PRECORRIN-6A REDUCTASE"/>
    <property type="match status" value="1"/>
</dbReference>
<protein>
    <submittedName>
        <fullName evidence="4">Precorrin-6x reductase</fullName>
    </submittedName>
</protein>
<dbReference type="eggNOG" id="arCOG04852">
    <property type="taxonomic scope" value="Archaea"/>
</dbReference>
<proteinExistence type="predicted"/>
<dbReference type="EMBL" id="CP000742">
    <property type="protein sequence ID" value="ABR55365.1"/>
    <property type="molecule type" value="Genomic_DNA"/>
</dbReference>
<dbReference type="RefSeq" id="WP_012066279.1">
    <property type="nucleotide sequence ID" value="NC_009634.1"/>
</dbReference>
<dbReference type="STRING" id="406327.Mevan_1471"/>
<accession>A6US93</accession>
<dbReference type="HOGENOM" id="CLU_068627_0_0_2"/>
<evidence type="ECO:0000256" key="3">
    <source>
        <dbReference type="ARBA" id="ARBA00023002"/>
    </source>
</evidence>
<organism evidence="4 5">
    <name type="scientific">Methanococcus vannielii (strain ATCC 35089 / DSM 1224 / JCM 13029 / OCM 148 / SB)</name>
    <dbReference type="NCBI Taxonomy" id="406327"/>
    <lineage>
        <taxon>Archaea</taxon>
        <taxon>Methanobacteriati</taxon>
        <taxon>Methanobacteriota</taxon>
        <taxon>Methanomada group</taxon>
        <taxon>Methanococci</taxon>
        <taxon>Methanococcales</taxon>
        <taxon>Methanococcaceae</taxon>
        <taxon>Methanococcus</taxon>
    </lineage>
</organism>
<dbReference type="PROSITE" id="PS51014">
    <property type="entry name" value="COBK_CBIJ"/>
    <property type="match status" value="1"/>
</dbReference>
<dbReference type="GeneID" id="5324775"/>
<reference evidence="4" key="1">
    <citation type="submission" date="2007-06" db="EMBL/GenBank/DDBJ databases">
        <title>Complete sequence of Methanococcus vannielii SB.</title>
        <authorList>
            <consortium name="US DOE Joint Genome Institute"/>
            <person name="Copeland A."/>
            <person name="Lucas S."/>
            <person name="Lapidus A."/>
            <person name="Barry K."/>
            <person name="Glavina del Rio T."/>
            <person name="Dalin E."/>
            <person name="Tice H."/>
            <person name="Pitluck S."/>
            <person name="Chain P."/>
            <person name="Malfatti S."/>
            <person name="Shin M."/>
            <person name="Vergez L."/>
            <person name="Schmutz J."/>
            <person name="Larimer F."/>
            <person name="Land M."/>
            <person name="Hauser L."/>
            <person name="Kyrpides N."/>
            <person name="Anderson I."/>
            <person name="Sieprawska-Lupa M."/>
            <person name="Whitman W.B."/>
            <person name="Richardson P."/>
        </authorList>
    </citation>
    <scope>NUCLEOTIDE SEQUENCE [LARGE SCALE GENOMIC DNA]</scope>
    <source>
        <strain evidence="4">SB</strain>
    </source>
</reference>
<dbReference type="PANTHER" id="PTHR36925:SF1">
    <property type="entry name" value="COBALT-PRECORRIN-6A REDUCTASE"/>
    <property type="match status" value="1"/>
</dbReference>
<evidence type="ECO:0000256" key="1">
    <source>
        <dbReference type="ARBA" id="ARBA00004953"/>
    </source>
</evidence>
<keyword evidence="3" id="KW-0560">Oxidoreductase</keyword>
<dbReference type="AlphaFoldDB" id="A6US93"/>
<evidence type="ECO:0000256" key="2">
    <source>
        <dbReference type="ARBA" id="ARBA00022573"/>
    </source>
</evidence>
<gene>
    <name evidence="4" type="ordered locus">Mevan_1471</name>
</gene>
<dbReference type="KEGG" id="mvn:Mevan_1471"/>
<dbReference type="NCBIfam" id="TIGR00715">
    <property type="entry name" value="precor6x_red"/>
    <property type="match status" value="1"/>
</dbReference>